<dbReference type="CDD" id="cd06170">
    <property type="entry name" value="LuxR_C_like"/>
    <property type="match status" value="1"/>
</dbReference>
<dbReference type="STRING" id="28128.HMPREF3226_02165"/>
<keyword evidence="3" id="KW-1185">Reference proteome</keyword>
<reference evidence="3" key="1">
    <citation type="submission" date="2016-01" db="EMBL/GenBank/DDBJ databases">
        <authorList>
            <person name="Mitreva M."/>
            <person name="Pepin K.H."/>
            <person name="Mihindukulasuriya K.A."/>
            <person name="Fulton R."/>
            <person name="Fronick C."/>
            <person name="O'Laughlin M."/>
            <person name="Miner T."/>
            <person name="Herter B."/>
            <person name="Rosa B.A."/>
            <person name="Cordes M."/>
            <person name="Tomlinson C."/>
            <person name="Wollam A."/>
            <person name="Palsikar V.B."/>
            <person name="Mardis E.R."/>
            <person name="Wilson R.K."/>
        </authorList>
    </citation>
    <scope>NUCLEOTIDE SEQUENCE [LARGE SCALE GENOMIC DNA]</scope>
    <source>
        <strain evidence="3">MJR7716</strain>
    </source>
</reference>
<dbReference type="RefSeq" id="WP_060941113.1">
    <property type="nucleotide sequence ID" value="NZ_CP118020.1"/>
</dbReference>
<evidence type="ECO:0000313" key="2">
    <source>
        <dbReference type="EMBL" id="KXA34790.1"/>
    </source>
</evidence>
<dbReference type="AlphaFoldDB" id="A0A133PXP8"/>
<proteinExistence type="predicted"/>
<dbReference type="SUPFAM" id="SSF46894">
    <property type="entry name" value="C-terminal effector domain of the bipartite response regulators"/>
    <property type="match status" value="1"/>
</dbReference>
<dbReference type="Gene3D" id="3.30.450.20">
    <property type="entry name" value="PAS domain"/>
    <property type="match status" value="1"/>
</dbReference>
<evidence type="ECO:0000259" key="1">
    <source>
        <dbReference type="PROSITE" id="PS50043"/>
    </source>
</evidence>
<evidence type="ECO:0000313" key="3">
    <source>
        <dbReference type="Proteomes" id="UP000070533"/>
    </source>
</evidence>
<dbReference type="SMART" id="SM00421">
    <property type="entry name" value="HTH_LUXR"/>
    <property type="match status" value="1"/>
</dbReference>
<dbReference type="eggNOG" id="COG2197">
    <property type="taxonomic scope" value="Bacteria"/>
</dbReference>
<dbReference type="GO" id="GO:0003677">
    <property type="term" value="F:DNA binding"/>
    <property type="evidence" value="ECO:0007669"/>
    <property type="project" value="InterPro"/>
</dbReference>
<dbReference type="PROSITE" id="PS50043">
    <property type="entry name" value="HTH_LUXR_2"/>
    <property type="match status" value="1"/>
</dbReference>
<dbReference type="PATRIC" id="fig|28128.5.peg.2230"/>
<dbReference type="OrthoDB" id="1727128at2"/>
<organism evidence="2 3">
    <name type="scientific">Prevotella corporis</name>
    <dbReference type="NCBI Taxonomy" id="28128"/>
    <lineage>
        <taxon>Bacteria</taxon>
        <taxon>Pseudomonadati</taxon>
        <taxon>Bacteroidota</taxon>
        <taxon>Bacteroidia</taxon>
        <taxon>Bacteroidales</taxon>
        <taxon>Prevotellaceae</taxon>
        <taxon>Prevotella</taxon>
    </lineage>
</organism>
<comment type="caution">
    <text evidence="2">The sequence shown here is derived from an EMBL/GenBank/DDBJ whole genome shotgun (WGS) entry which is preliminary data.</text>
</comment>
<name>A0A133PXP8_9BACT</name>
<dbReference type="GO" id="GO:0006355">
    <property type="term" value="P:regulation of DNA-templated transcription"/>
    <property type="evidence" value="ECO:0007669"/>
    <property type="project" value="InterPro"/>
</dbReference>
<dbReference type="InterPro" id="IPR000792">
    <property type="entry name" value="Tscrpt_reg_LuxR_C"/>
</dbReference>
<feature type="domain" description="HTH luxR-type" evidence="1">
    <location>
        <begin position="184"/>
        <end position="249"/>
    </location>
</feature>
<dbReference type="EMBL" id="LRQG01000196">
    <property type="protein sequence ID" value="KXA34790.1"/>
    <property type="molecule type" value="Genomic_DNA"/>
</dbReference>
<sequence>MTKKDDFFIPSNTIGRIENEQYGHIVPLIRTVEAFSRLSYQSVYLIDYSQQNFLYVSDNPLFLCGLSSQEVRELGYAYYLKYVPEEEQSMLVQINSGGFRLFDSLPMEERQSCYVTYDFHLLYDRKKILINHKLTPILLSDEGKVWIAMCIVSLSTHDTAGHIEFHQDGKSDYWRYSLEGHRWIKQEGVVLKEEEKDMLRLASSGLTMNEIAERMCKSVDTVKFYRRNMFERLKVANITEALSFATNNKLL</sequence>
<dbReference type="Gene3D" id="1.10.10.10">
    <property type="entry name" value="Winged helix-like DNA-binding domain superfamily/Winged helix DNA-binding domain"/>
    <property type="match status" value="1"/>
</dbReference>
<dbReference type="Pfam" id="PF00196">
    <property type="entry name" value="GerE"/>
    <property type="match status" value="1"/>
</dbReference>
<dbReference type="InterPro" id="IPR016032">
    <property type="entry name" value="Sig_transdc_resp-reg_C-effctor"/>
</dbReference>
<dbReference type="InterPro" id="IPR036388">
    <property type="entry name" value="WH-like_DNA-bd_sf"/>
</dbReference>
<gene>
    <name evidence="2" type="ORF">HMPREF3226_02165</name>
</gene>
<accession>A0A133PXP8</accession>
<dbReference type="Proteomes" id="UP000070533">
    <property type="component" value="Unassembled WGS sequence"/>
</dbReference>
<dbReference type="PRINTS" id="PR00038">
    <property type="entry name" value="HTHLUXR"/>
</dbReference>
<protein>
    <submittedName>
        <fullName evidence="2">Transcriptional regulator, LuxR family</fullName>
    </submittedName>
</protein>